<gene>
    <name evidence="3" type="ORF">JMM60_16090</name>
    <name evidence="2" type="ORF">NHU_04563</name>
</gene>
<dbReference type="RefSeq" id="WP_060836789.1">
    <property type="nucleotide sequence ID" value="NZ_JAESJE010000030.1"/>
</dbReference>
<proteinExistence type="predicted"/>
<protein>
    <submittedName>
        <fullName evidence="2">Uncharacterized protein</fullName>
    </submittedName>
</protein>
<feature type="region of interest" description="Disordered" evidence="1">
    <location>
        <begin position="1"/>
        <end position="24"/>
    </location>
</feature>
<evidence type="ECO:0000256" key="1">
    <source>
        <dbReference type="SAM" id="MobiDB-lite"/>
    </source>
</evidence>
<dbReference type="PATRIC" id="fig|35806.4.peg.4682"/>
<dbReference type="Proteomes" id="UP000064912">
    <property type="component" value="Plasmid Plasmid3"/>
</dbReference>
<name>A0A0D6B9L0_RHOSU</name>
<organism evidence="2 4">
    <name type="scientific">Rhodovulum sulfidophilum</name>
    <name type="common">Rhodobacter sulfidophilus</name>
    <dbReference type="NCBI Taxonomy" id="35806"/>
    <lineage>
        <taxon>Bacteria</taxon>
        <taxon>Pseudomonadati</taxon>
        <taxon>Pseudomonadota</taxon>
        <taxon>Alphaproteobacteria</taxon>
        <taxon>Rhodobacterales</taxon>
        <taxon>Paracoccaceae</taxon>
        <taxon>Rhodovulum</taxon>
    </lineage>
</organism>
<evidence type="ECO:0000313" key="2">
    <source>
        <dbReference type="EMBL" id="BAQ71676.1"/>
    </source>
</evidence>
<dbReference type="AlphaFoldDB" id="A0A0D6B9L0"/>
<dbReference type="Proteomes" id="UP000604473">
    <property type="component" value="Unassembled WGS sequence"/>
</dbReference>
<reference evidence="3 5" key="2">
    <citation type="submission" date="2021-01" db="EMBL/GenBank/DDBJ databases">
        <title>Draft genomes of Rhodovulum sulfidophilum.</title>
        <authorList>
            <person name="Guzman M.S."/>
        </authorList>
    </citation>
    <scope>NUCLEOTIDE SEQUENCE [LARGE SCALE GENOMIC DNA]</scope>
    <source>
        <strain evidence="3 5">AB35</strain>
    </source>
</reference>
<accession>A0A0D6B9L0</accession>
<evidence type="ECO:0000313" key="5">
    <source>
        <dbReference type="Proteomes" id="UP000604473"/>
    </source>
</evidence>
<dbReference type="KEGG" id="rsu:NHU_04563"/>
<reference evidence="2 4" key="1">
    <citation type="submission" date="2015-02" db="EMBL/GenBank/DDBJ databases">
        <title>Genome sequene of Rhodovulum sulfidophilum DSM 2351.</title>
        <authorList>
            <person name="Nagao N."/>
        </authorList>
    </citation>
    <scope>NUCLEOTIDE SEQUENCE [LARGE SCALE GENOMIC DNA]</scope>
    <source>
        <strain evidence="2 4">DSM 2351</strain>
        <plasmid evidence="4">Plasmid Plasmid3 DNA</plasmid>
        <plasmid evidence="2">Plasmid3</plasmid>
    </source>
</reference>
<keyword evidence="5" id="KW-1185">Reference proteome</keyword>
<dbReference type="EMBL" id="JAESJJ010000024">
    <property type="protein sequence ID" value="MBL3610286.1"/>
    <property type="molecule type" value="Genomic_DNA"/>
</dbReference>
<dbReference type="EMBL" id="AP014803">
    <property type="protein sequence ID" value="BAQ71676.1"/>
    <property type="molecule type" value="Genomic_DNA"/>
</dbReference>
<geneLocation type="plasmid" evidence="4">
    <name>Plasmid3 DNA</name>
</geneLocation>
<evidence type="ECO:0000313" key="4">
    <source>
        <dbReference type="Proteomes" id="UP000064912"/>
    </source>
</evidence>
<evidence type="ECO:0000313" key="3">
    <source>
        <dbReference type="EMBL" id="MBL3610286.1"/>
    </source>
</evidence>
<keyword evidence="2" id="KW-0614">Plasmid</keyword>
<sequence>MADLFKLHTQGLDSPPSRLTEVTPDDSAELPFASRALNVASSGTVRVTTVDGDTGTVFVASGIALPLRVRRVWATGTSATGIVALF</sequence>
<geneLocation type="plasmid" evidence="2">
    <name>Plasmid3</name>
</geneLocation>